<dbReference type="STRING" id="691883.A0A058ZBD8"/>
<organism evidence="8">
    <name type="scientific">Fonticula alba</name>
    <name type="common">Slime mold</name>
    <dbReference type="NCBI Taxonomy" id="691883"/>
    <lineage>
        <taxon>Eukaryota</taxon>
        <taxon>Rotosphaerida</taxon>
        <taxon>Fonticulaceae</taxon>
        <taxon>Fonticula</taxon>
    </lineage>
</organism>
<dbReference type="Gene3D" id="2.130.10.10">
    <property type="entry name" value="YVTN repeat-like/Quinoprotein amine dehydrogenase"/>
    <property type="match status" value="2"/>
</dbReference>
<dbReference type="GO" id="GO:0003723">
    <property type="term" value="F:RNA binding"/>
    <property type="evidence" value="ECO:0007669"/>
    <property type="project" value="UniProtKB-UniRule"/>
</dbReference>
<dbReference type="PANTHER" id="PTHR14068">
    <property type="entry name" value="EUKARYOTIC TRANSLATION INITIATION FACTOR 3 EIF3 -RELATED"/>
    <property type="match status" value="1"/>
</dbReference>
<comment type="subunit">
    <text evidence="5">Component of the eukaryotic translation initiation factor 3 (eIF-3) complex.</text>
</comment>
<comment type="similarity">
    <text evidence="5">Belongs to the eIF-3 subunit B family.</text>
</comment>
<dbReference type="InterPro" id="IPR013979">
    <property type="entry name" value="TIF_beta_prop-like"/>
</dbReference>
<accession>A0A058ZBD8</accession>
<dbReference type="Pfam" id="PF08662">
    <property type="entry name" value="eIF2A"/>
    <property type="match status" value="1"/>
</dbReference>
<evidence type="ECO:0000259" key="6">
    <source>
        <dbReference type="Pfam" id="PF00076"/>
    </source>
</evidence>
<feature type="domain" description="RRM" evidence="6">
    <location>
        <begin position="76"/>
        <end position="103"/>
    </location>
</feature>
<dbReference type="SUPFAM" id="SSF82171">
    <property type="entry name" value="DPP6 N-terminal domain-like"/>
    <property type="match status" value="1"/>
</dbReference>
<keyword evidence="4 5" id="KW-0648">Protein biosynthesis</keyword>
<dbReference type="GeneID" id="20526921"/>
<evidence type="ECO:0000313" key="9">
    <source>
        <dbReference type="Proteomes" id="UP000030693"/>
    </source>
</evidence>
<reference evidence="8" key="1">
    <citation type="submission" date="2013-04" db="EMBL/GenBank/DDBJ databases">
        <title>The Genome Sequence of Fonticula alba ATCC 38817.</title>
        <authorList>
            <consortium name="The Broad Institute Genomics Platform"/>
            <person name="Russ C."/>
            <person name="Cuomo C."/>
            <person name="Burger G."/>
            <person name="Gray M.W."/>
            <person name="Holland P.W.H."/>
            <person name="King N."/>
            <person name="Lang F.B.F."/>
            <person name="Roger A.J."/>
            <person name="Ruiz-Trillo I."/>
            <person name="Brown M."/>
            <person name="Walker B."/>
            <person name="Young S."/>
            <person name="Zeng Q."/>
            <person name="Gargeya S."/>
            <person name="Fitzgerald M."/>
            <person name="Haas B."/>
            <person name="Abouelleil A."/>
            <person name="Allen A.W."/>
            <person name="Alvarado L."/>
            <person name="Arachchi H.M."/>
            <person name="Berlin A.M."/>
            <person name="Chapman S.B."/>
            <person name="Gainer-Dewar J."/>
            <person name="Goldberg J."/>
            <person name="Griggs A."/>
            <person name="Gujja S."/>
            <person name="Hansen M."/>
            <person name="Howarth C."/>
            <person name="Imamovic A."/>
            <person name="Ireland A."/>
            <person name="Larimer J."/>
            <person name="McCowan C."/>
            <person name="Murphy C."/>
            <person name="Pearson M."/>
            <person name="Poon T.W."/>
            <person name="Priest M."/>
            <person name="Roberts A."/>
            <person name="Saif S."/>
            <person name="Shea T."/>
            <person name="Sisk P."/>
            <person name="Sykes S."/>
            <person name="Wortman J."/>
            <person name="Nusbaum C."/>
            <person name="Birren B."/>
        </authorList>
    </citation>
    <scope>NUCLEOTIDE SEQUENCE [LARGE SCALE GENOMIC DNA]</scope>
    <source>
        <strain evidence="8">ATCC 38817</strain>
    </source>
</reference>
<dbReference type="RefSeq" id="XP_009494369.1">
    <property type="nucleotide sequence ID" value="XM_009496094.1"/>
</dbReference>
<proteinExistence type="inferred from homology"/>
<sequence length="656" mass="75002">MSADTLALSELQLHSINLDEKFQNVVVIYNTPVVTQEKYDRLMQIITLKVLSNIDYIKGTLEMPKTYVDGSTEEFTTKGFCFVAFDNADKAADAVKKLDGTAFSATITFSAILMSDVPKYANLPDEFVPPEIYPLIPNEEKRSWLLDSRHRDQYAVHFDEINSIRVCWAGEEPEQCAFRNNWVDSEFKWSSKGTYLGTGHSQGVALWCGSNWTRFRYAHPKIYGFEFSPNDNYLVTYSFESIIIWECSTGEALRTFTPSATGSTNVLRFSHDDRYVARATSAGLQIYEIANNEITLLNKKIYTVDRLADFAWSPTDNMLAYWVPESGNSPACVSLLNVPRLTVARTKSLFNVSHCVLVWHPDGDFLAVRIDRSGKVALKIAANIEVFFIRERQIPVESLEIPDNVVNFAWEPKGSRFVLVRGVATYTIDIYNVDAKARTSIQKLKSLERKSHRSISWSPRGQFVVFGSLRIMPTESAPGTFEIWNTHDLELVHNSSHDQASHLLWDPSGRYFASVVSIRDGSNSENGFRIYDFKGKILHSEKHSMVHRFAWRPRPASLLNEEQRAGVMKNMRKFAQEFRRQDEARGSRAKTELLTRRYNSLVEWNRFREAAIARSEEDHDRRVALLGFDPSQVQEAPVTVQMEFIIEERTTVLPKN</sequence>
<dbReference type="InterPro" id="IPR012677">
    <property type="entry name" value="Nucleotide-bd_a/b_plait_sf"/>
</dbReference>
<comment type="function">
    <text evidence="5">RNA-binding component of the eukaryotic translation initiation factor 3 (eIF-3) complex, which is involved in protein synthesis of a specialized repertoire of mRNAs and, together with other initiation factors, stimulates binding of mRNA and methionyl-tRNAi to the 40S ribosome. The eIF-3 complex specifically targets and initiates translation of a subset of mRNAs involved in cell proliferation.</text>
</comment>
<dbReference type="OrthoDB" id="10250414at2759"/>
<keyword evidence="1 5" id="KW-0963">Cytoplasm</keyword>
<dbReference type="EMBL" id="KB932203">
    <property type="protein sequence ID" value="KCV71246.1"/>
    <property type="molecule type" value="Genomic_DNA"/>
</dbReference>
<dbReference type="PANTHER" id="PTHR14068:SF0">
    <property type="entry name" value="EUKARYOTIC TRANSLATION INITIATION FACTOR 3 SUBUNIT B"/>
    <property type="match status" value="1"/>
</dbReference>
<dbReference type="HAMAP" id="MF_03001">
    <property type="entry name" value="eIF3b"/>
    <property type="match status" value="1"/>
</dbReference>
<evidence type="ECO:0000256" key="2">
    <source>
        <dbReference type="ARBA" id="ARBA00022540"/>
    </source>
</evidence>
<dbReference type="GO" id="GO:0016282">
    <property type="term" value="C:eukaryotic 43S preinitiation complex"/>
    <property type="evidence" value="ECO:0007669"/>
    <property type="project" value="UniProtKB-UniRule"/>
</dbReference>
<protein>
    <recommendedName>
        <fullName evidence="5">Eukaryotic translation initiation factor 3 subunit B</fullName>
        <shortName evidence="5">eIF3b</shortName>
    </recommendedName>
    <alternativeName>
        <fullName evidence="5">Eukaryotic translation initiation factor 3 subunit 9</fullName>
    </alternativeName>
</protein>
<dbReference type="InterPro" id="IPR015943">
    <property type="entry name" value="WD40/YVTN_repeat-like_dom_sf"/>
</dbReference>
<evidence type="ECO:0000256" key="1">
    <source>
        <dbReference type="ARBA" id="ARBA00022490"/>
    </source>
</evidence>
<evidence type="ECO:0000259" key="7">
    <source>
        <dbReference type="Pfam" id="PF08662"/>
    </source>
</evidence>
<dbReference type="InterPro" id="IPR000504">
    <property type="entry name" value="RRM_dom"/>
</dbReference>
<evidence type="ECO:0000256" key="3">
    <source>
        <dbReference type="ARBA" id="ARBA00022884"/>
    </source>
</evidence>
<dbReference type="Gene3D" id="3.30.70.330">
    <property type="match status" value="1"/>
</dbReference>
<dbReference type="InterPro" id="IPR011400">
    <property type="entry name" value="EIF3B"/>
</dbReference>
<evidence type="ECO:0000256" key="4">
    <source>
        <dbReference type="ARBA" id="ARBA00022917"/>
    </source>
</evidence>
<dbReference type="GO" id="GO:0033290">
    <property type="term" value="C:eukaryotic 48S preinitiation complex"/>
    <property type="evidence" value="ECO:0007669"/>
    <property type="project" value="UniProtKB-UniRule"/>
</dbReference>
<dbReference type="GO" id="GO:0005852">
    <property type="term" value="C:eukaryotic translation initiation factor 3 complex"/>
    <property type="evidence" value="ECO:0007669"/>
    <property type="project" value="UniProtKB-UniRule"/>
</dbReference>
<evidence type="ECO:0000256" key="5">
    <source>
        <dbReference type="HAMAP-Rule" id="MF_03001"/>
    </source>
</evidence>
<dbReference type="eggNOG" id="KOG2314">
    <property type="taxonomic scope" value="Eukaryota"/>
</dbReference>
<comment type="subcellular location">
    <subcellularLocation>
        <location evidence="5">Cytoplasm</location>
    </subcellularLocation>
</comment>
<dbReference type="GO" id="GO:0003743">
    <property type="term" value="F:translation initiation factor activity"/>
    <property type="evidence" value="ECO:0007669"/>
    <property type="project" value="UniProtKB-UniRule"/>
</dbReference>
<dbReference type="GO" id="GO:0001732">
    <property type="term" value="P:formation of cytoplasmic translation initiation complex"/>
    <property type="evidence" value="ECO:0007669"/>
    <property type="project" value="UniProtKB-UniRule"/>
</dbReference>
<keyword evidence="3 5" id="KW-0694">RNA-binding</keyword>
<evidence type="ECO:0000313" key="8">
    <source>
        <dbReference type="EMBL" id="KCV71246.1"/>
    </source>
</evidence>
<keyword evidence="9" id="KW-1185">Reference proteome</keyword>
<gene>
    <name evidence="8" type="ORF">H696_02196</name>
</gene>
<dbReference type="Proteomes" id="UP000030693">
    <property type="component" value="Unassembled WGS sequence"/>
</dbReference>
<keyword evidence="2 5" id="KW-0396">Initiation factor</keyword>
<feature type="domain" description="Translation initiation factor beta propellor-like" evidence="7">
    <location>
        <begin position="347"/>
        <end position="543"/>
    </location>
</feature>
<dbReference type="OMA" id="LWGGPQF"/>
<dbReference type="GO" id="GO:0031369">
    <property type="term" value="F:translation initiation factor binding"/>
    <property type="evidence" value="ECO:0007669"/>
    <property type="project" value="InterPro"/>
</dbReference>
<dbReference type="Pfam" id="PF00076">
    <property type="entry name" value="RRM_1"/>
    <property type="match status" value="1"/>
</dbReference>
<dbReference type="AlphaFoldDB" id="A0A058ZBD8"/>
<name>A0A058ZBD8_FONAL</name>